<dbReference type="GO" id="GO:0005524">
    <property type="term" value="F:ATP binding"/>
    <property type="evidence" value="ECO:0007669"/>
    <property type="project" value="InterPro"/>
</dbReference>
<name>A0A1X7TFF7_AMPQE</name>
<dbReference type="Gene3D" id="3.40.50.10810">
    <property type="entry name" value="Tandem AAA-ATPase domain"/>
    <property type="match status" value="1"/>
</dbReference>
<dbReference type="EnsemblMetazoa" id="Aqu2.1.13115_001">
    <property type="protein sequence ID" value="Aqu2.1.13115_001"/>
    <property type="gene ID" value="Aqu2.1.13115"/>
</dbReference>
<dbReference type="GO" id="GO:0016705">
    <property type="term" value="F:oxidoreductase activity, acting on paired donors, with incorporation or reduction of molecular oxygen"/>
    <property type="evidence" value="ECO:0007669"/>
    <property type="project" value="InterPro"/>
</dbReference>
<proteinExistence type="predicted"/>
<dbReference type="InterPro" id="IPR038718">
    <property type="entry name" value="SNF2-like_sf"/>
</dbReference>
<sequence>MSGWGGGPIPTYYSPYNEIVGLCFDFMLAGHDTTSSMLALQCNTLLMIEIAYSCKMIQEYELYFRDQSGKIIIDAYKFNVIITTYEVLLSDNSELKSILWRAVIIDEAHRLKNKNCKMLEGLRELHMKPDANKRHGSKL</sequence>
<dbReference type="GO" id="GO:0004497">
    <property type="term" value="F:monooxygenase activity"/>
    <property type="evidence" value="ECO:0007669"/>
    <property type="project" value="InterPro"/>
</dbReference>
<accession>A0A1X7TFF7</accession>
<dbReference type="PANTHER" id="PTHR46850:SF1">
    <property type="entry name" value="CHROMODOMAIN-HELICASE-DNA-BINDING PROTEIN 9"/>
    <property type="match status" value="1"/>
</dbReference>
<protein>
    <recommendedName>
        <fullName evidence="1">SNF2 N-terminal domain-containing protein</fullName>
    </recommendedName>
</protein>
<dbReference type="InterPro" id="IPR027417">
    <property type="entry name" value="P-loop_NTPase"/>
</dbReference>
<organism evidence="2">
    <name type="scientific">Amphimedon queenslandica</name>
    <name type="common">Sponge</name>
    <dbReference type="NCBI Taxonomy" id="400682"/>
    <lineage>
        <taxon>Eukaryota</taxon>
        <taxon>Metazoa</taxon>
        <taxon>Porifera</taxon>
        <taxon>Demospongiae</taxon>
        <taxon>Heteroscleromorpha</taxon>
        <taxon>Haplosclerida</taxon>
        <taxon>Niphatidae</taxon>
        <taxon>Amphimedon</taxon>
    </lineage>
</organism>
<dbReference type="STRING" id="400682.A0A1X7TFF7"/>
<dbReference type="AlphaFoldDB" id="A0A1X7TFF7"/>
<evidence type="ECO:0000259" key="1">
    <source>
        <dbReference type="Pfam" id="PF00176"/>
    </source>
</evidence>
<dbReference type="SUPFAM" id="SSF48264">
    <property type="entry name" value="Cytochrome P450"/>
    <property type="match status" value="1"/>
</dbReference>
<dbReference type="InParanoid" id="A0A1X7TFF7"/>
<dbReference type="PANTHER" id="PTHR46850">
    <property type="entry name" value="CHROMODOMAIN-HELICASE-DNA-BINDING PROTEIN 9"/>
    <property type="match status" value="1"/>
</dbReference>
<dbReference type="GO" id="GO:0005506">
    <property type="term" value="F:iron ion binding"/>
    <property type="evidence" value="ECO:0007669"/>
    <property type="project" value="InterPro"/>
</dbReference>
<dbReference type="Pfam" id="PF00176">
    <property type="entry name" value="SNF2-rel_dom"/>
    <property type="match status" value="1"/>
</dbReference>
<dbReference type="SUPFAM" id="SSF52540">
    <property type="entry name" value="P-loop containing nucleoside triphosphate hydrolases"/>
    <property type="match status" value="1"/>
</dbReference>
<dbReference type="GO" id="GO:0020037">
    <property type="term" value="F:heme binding"/>
    <property type="evidence" value="ECO:0007669"/>
    <property type="project" value="InterPro"/>
</dbReference>
<dbReference type="InterPro" id="IPR000330">
    <property type="entry name" value="SNF2_N"/>
</dbReference>
<feature type="domain" description="SNF2 N-terminal" evidence="1">
    <location>
        <begin position="76"/>
        <end position="126"/>
    </location>
</feature>
<evidence type="ECO:0000313" key="2">
    <source>
        <dbReference type="EnsemblMetazoa" id="Aqu2.1.13115_001"/>
    </source>
</evidence>
<dbReference type="InterPro" id="IPR036396">
    <property type="entry name" value="Cyt_P450_sf"/>
</dbReference>
<dbReference type="OrthoDB" id="5857104at2759"/>
<reference evidence="2" key="1">
    <citation type="submission" date="2017-05" db="UniProtKB">
        <authorList>
            <consortium name="EnsemblMetazoa"/>
        </authorList>
    </citation>
    <scope>IDENTIFICATION</scope>
</reference>
<dbReference type="InterPro" id="IPR051493">
    <property type="entry name" value="CHD"/>
</dbReference>